<evidence type="ECO:0000313" key="3">
    <source>
        <dbReference type="EMBL" id="RST98005.1"/>
    </source>
</evidence>
<dbReference type="Proteomes" id="UP000287239">
    <property type="component" value="Unassembled WGS sequence"/>
</dbReference>
<dbReference type="NCBIfam" id="TIGR01558">
    <property type="entry name" value="sm_term_P27"/>
    <property type="match status" value="1"/>
</dbReference>
<name>A0A429ZVG2_9ENTE</name>
<feature type="compositionally biased region" description="Basic and acidic residues" evidence="1">
    <location>
        <begin position="9"/>
        <end position="29"/>
    </location>
</feature>
<evidence type="ECO:0000313" key="4">
    <source>
        <dbReference type="Proteomes" id="UP000287239"/>
    </source>
</evidence>
<organism evidence="2 4">
    <name type="scientific">Vagococcus salmoninarum</name>
    <dbReference type="NCBI Taxonomy" id="2739"/>
    <lineage>
        <taxon>Bacteria</taxon>
        <taxon>Bacillati</taxon>
        <taxon>Bacillota</taxon>
        <taxon>Bacilli</taxon>
        <taxon>Lactobacillales</taxon>
        <taxon>Enterococcaceae</taxon>
        <taxon>Vagococcus</taxon>
    </lineage>
</organism>
<dbReference type="RefSeq" id="WP_126777897.1">
    <property type="nucleotide sequence ID" value="NZ_JBQDMR010000068.1"/>
</dbReference>
<dbReference type="GeneID" id="98567042"/>
<evidence type="ECO:0000313" key="2">
    <source>
        <dbReference type="EMBL" id="RST97744.1"/>
    </source>
</evidence>
<proteinExistence type="predicted"/>
<sequence length="159" mass="17816">MTKPVKLLEGTRQHLSLEERSQRKEAKNELFKQQPLISHPPSWLPQSAVSEWNRLIPVLKKDFPISETDYSLLVAYCLSYSRIKTAEGEIRKFGTFVTSDKTGITQANPAVKVQSQAMKDLKSAASSLGMTLEARAKLALNKAKTEKPSDPFERLLNDG</sequence>
<evidence type="ECO:0000256" key="1">
    <source>
        <dbReference type="SAM" id="MobiDB-lite"/>
    </source>
</evidence>
<dbReference type="EMBL" id="NGJU01000001">
    <property type="protein sequence ID" value="RST97744.1"/>
    <property type="molecule type" value="Genomic_DNA"/>
</dbReference>
<dbReference type="EMBL" id="NGJU01000001">
    <property type="protein sequence ID" value="RST98005.1"/>
    <property type="molecule type" value="Genomic_DNA"/>
</dbReference>
<protein>
    <submittedName>
        <fullName evidence="2">Terminase</fullName>
    </submittedName>
</protein>
<dbReference type="OrthoDB" id="2287339at2"/>
<dbReference type="InterPro" id="IPR006448">
    <property type="entry name" value="Phage_term_ssu_P27"/>
</dbReference>
<dbReference type="AlphaFoldDB" id="A0A429ZVG2"/>
<reference evidence="2 4" key="1">
    <citation type="submission" date="2017-05" db="EMBL/GenBank/DDBJ databases">
        <title>Vagococcus spp. assemblies.</title>
        <authorList>
            <person name="Gulvik C.A."/>
        </authorList>
    </citation>
    <scope>NUCLEOTIDE SEQUENCE [LARGE SCALE GENOMIC DNA]</scope>
    <source>
        <strain evidence="2 4">NCFB 2777</strain>
    </source>
</reference>
<gene>
    <name evidence="2" type="ORF">CBF35_00185</name>
    <name evidence="3" type="ORF">CBF35_01565</name>
</gene>
<accession>A0A429ZVG2</accession>
<keyword evidence="4" id="KW-1185">Reference proteome</keyword>
<comment type="caution">
    <text evidence="2">The sequence shown here is derived from an EMBL/GenBank/DDBJ whole genome shotgun (WGS) entry which is preliminary data.</text>
</comment>
<feature type="region of interest" description="Disordered" evidence="1">
    <location>
        <begin position="1"/>
        <end position="29"/>
    </location>
</feature>
<dbReference type="Pfam" id="PF05119">
    <property type="entry name" value="Terminase_4"/>
    <property type="match status" value="1"/>
</dbReference>